<evidence type="ECO:0000313" key="3">
    <source>
        <dbReference type="Proteomes" id="UP000193380"/>
    </source>
</evidence>
<evidence type="ECO:0008006" key="4">
    <source>
        <dbReference type="Google" id="ProtNLM"/>
    </source>
</evidence>
<evidence type="ECO:0000256" key="1">
    <source>
        <dbReference type="SAM" id="MobiDB-lite"/>
    </source>
</evidence>
<dbReference type="Gene3D" id="3.30.420.10">
    <property type="entry name" value="Ribonuclease H-like superfamily/Ribonuclease H"/>
    <property type="match status" value="1"/>
</dbReference>
<reference evidence="2" key="1">
    <citation type="journal article" date="2014" name="Nat. Commun.">
        <title>The rainbow trout genome provides novel insights into evolution after whole-genome duplication in vertebrates.</title>
        <authorList>
            <person name="Berthelot C."/>
            <person name="Brunet F."/>
            <person name="Chalopin D."/>
            <person name="Juanchich A."/>
            <person name="Bernard M."/>
            <person name="Noel B."/>
            <person name="Bento P."/>
            <person name="Da Silva C."/>
            <person name="Labadie K."/>
            <person name="Alberti A."/>
            <person name="Aury J.M."/>
            <person name="Louis A."/>
            <person name="Dehais P."/>
            <person name="Bardou P."/>
            <person name="Montfort J."/>
            <person name="Klopp C."/>
            <person name="Cabau C."/>
            <person name="Gaspin C."/>
            <person name="Thorgaard G.H."/>
            <person name="Boussaha M."/>
            <person name="Quillet E."/>
            <person name="Guyomard R."/>
            <person name="Galiana D."/>
            <person name="Bobe J."/>
            <person name="Volff J.N."/>
            <person name="Genet C."/>
            <person name="Wincker P."/>
            <person name="Jaillon O."/>
            <person name="Roest Crollius H."/>
            <person name="Guiguen Y."/>
        </authorList>
    </citation>
    <scope>NUCLEOTIDE SEQUENCE [LARGE SCALE GENOMIC DNA]</scope>
</reference>
<reference evidence="2" key="2">
    <citation type="submission" date="2014-03" db="EMBL/GenBank/DDBJ databases">
        <authorList>
            <person name="Genoscope - CEA"/>
        </authorList>
    </citation>
    <scope>NUCLEOTIDE SEQUENCE</scope>
</reference>
<name>A0A060ZGT0_ONCMY</name>
<dbReference type="EMBL" id="FR960813">
    <property type="protein sequence ID" value="CDR00764.1"/>
    <property type="molecule type" value="Genomic_DNA"/>
</dbReference>
<proteinExistence type="predicted"/>
<feature type="region of interest" description="Disordered" evidence="1">
    <location>
        <begin position="122"/>
        <end position="178"/>
    </location>
</feature>
<dbReference type="STRING" id="8022.A0A060ZGT0"/>
<gene>
    <name evidence="2" type="ORF">GSONMT00051953001</name>
</gene>
<feature type="compositionally biased region" description="Polar residues" evidence="1">
    <location>
        <begin position="134"/>
        <end position="170"/>
    </location>
</feature>
<dbReference type="PaxDb" id="8022-A0A060ZGT0"/>
<dbReference type="InterPro" id="IPR036397">
    <property type="entry name" value="RNaseH_sf"/>
</dbReference>
<sequence>MVWGCFSWFGLGPFISVKGNLNATAYNDILDNSVVSTLWQQFGEGPFLFQHGRAPVHKARNGLSRLLWKNLTGLHRALTSTPSNTFGMNWNADCDPGLIAQHQCPTSLILWLNGSSPFSQQQQCPSSSNVPAAMSQQQCPSSNVPTSSGKPSQKSGGCYSSNVPTSSGKPSSEEWRLL</sequence>
<dbReference type="Proteomes" id="UP000193380">
    <property type="component" value="Unassembled WGS sequence"/>
</dbReference>
<evidence type="ECO:0000313" key="2">
    <source>
        <dbReference type="EMBL" id="CDR00764.1"/>
    </source>
</evidence>
<organism evidence="2 3">
    <name type="scientific">Oncorhynchus mykiss</name>
    <name type="common">Rainbow trout</name>
    <name type="synonym">Salmo gairdneri</name>
    <dbReference type="NCBI Taxonomy" id="8022"/>
    <lineage>
        <taxon>Eukaryota</taxon>
        <taxon>Metazoa</taxon>
        <taxon>Chordata</taxon>
        <taxon>Craniata</taxon>
        <taxon>Vertebrata</taxon>
        <taxon>Euteleostomi</taxon>
        <taxon>Actinopterygii</taxon>
        <taxon>Neopterygii</taxon>
        <taxon>Teleostei</taxon>
        <taxon>Protacanthopterygii</taxon>
        <taxon>Salmoniformes</taxon>
        <taxon>Salmonidae</taxon>
        <taxon>Salmoninae</taxon>
        <taxon>Oncorhynchus</taxon>
    </lineage>
</organism>
<accession>A0A060ZGT0</accession>
<dbReference type="AlphaFoldDB" id="A0A060ZGT0"/>
<protein>
    <recommendedName>
        <fullName evidence="4">Tc1-like transposase DDE domain-containing protein</fullName>
    </recommendedName>
</protein>
<dbReference type="GO" id="GO:0003676">
    <property type="term" value="F:nucleic acid binding"/>
    <property type="evidence" value="ECO:0007669"/>
    <property type="project" value="InterPro"/>
</dbReference>